<evidence type="ECO:0000256" key="3">
    <source>
        <dbReference type="ARBA" id="ARBA00022676"/>
    </source>
</evidence>
<keyword evidence="5" id="KW-1133">Transmembrane helix</keyword>
<comment type="caution">
    <text evidence="7">The sequence shown here is derived from an EMBL/GenBank/DDBJ whole genome shotgun (WGS) entry which is preliminary data.</text>
</comment>
<keyword evidence="4" id="KW-0808">Transferase</keyword>
<organism evidence="7 8">
    <name type="scientific">Youngiibacter multivorans</name>
    <dbReference type="NCBI Taxonomy" id="937251"/>
    <lineage>
        <taxon>Bacteria</taxon>
        <taxon>Bacillati</taxon>
        <taxon>Bacillota</taxon>
        <taxon>Clostridia</taxon>
        <taxon>Eubacteriales</taxon>
        <taxon>Clostridiaceae</taxon>
        <taxon>Youngiibacter</taxon>
    </lineage>
</organism>
<dbReference type="EMBL" id="JAGGKC010000018">
    <property type="protein sequence ID" value="MBP1919676.1"/>
    <property type="molecule type" value="Genomic_DNA"/>
</dbReference>
<evidence type="ECO:0000256" key="5">
    <source>
        <dbReference type="SAM" id="Phobius"/>
    </source>
</evidence>
<evidence type="ECO:0000256" key="2">
    <source>
        <dbReference type="ARBA" id="ARBA00006739"/>
    </source>
</evidence>
<evidence type="ECO:0000313" key="7">
    <source>
        <dbReference type="EMBL" id="MBP1919676.1"/>
    </source>
</evidence>
<dbReference type="InterPro" id="IPR001173">
    <property type="entry name" value="Glyco_trans_2-like"/>
</dbReference>
<keyword evidence="5" id="KW-0812">Transmembrane</keyword>
<dbReference type="InterPro" id="IPR029044">
    <property type="entry name" value="Nucleotide-diphossugar_trans"/>
</dbReference>
<keyword evidence="3" id="KW-0328">Glycosyltransferase</keyword>
<name>A0ABS4G563_9CLOT</name>
<comment type="pathway">
    <text evidence="1">Cell wall biogenesis; cell wall polysaccharide biosynthesis.</text>
</comment>
<dbReference type="Pfam" id="PF00535">
    <property type="entry name" value="Glycos_transf_2"/>
    <property type="match status" value="1"/>
</dbReference>
<evidence type="ECO:0000256" key="4">
    <source>
        <dbReference type="ARBA" id="ARBA00022679"/>
    </source>
</evidence>
<reference evidence="7 8" key="1">
    <citation type="submission" date="2021-03" db="EMBL/GenBank/DDBJ databases">
        <title>Genomic Encyclopedia of Type Strains, Phase IV (KMG-IV): sequencing the most valuable type-strain genomes for metagenomic binning, comparative biology and taxonomic classification.</title>
        <authorList>
            <person name="Goeker M."/>
        </authorList>
    </citation>
    <scope>NUCLEOTIDE SEQUENCE [LARGE SCALE GENOMIC DNA]</scope>
    <source>
        <strain evidence="7 8">DSM 6139</strain>
    </source>
</reference>
<dbReference type="SUPFAM" id="SSF53448">
    <property type="entry name" value="Nucleotide-diphospho-sugar transferases"/>
    <property type="match status" value="1"/>
</dbReference>
<evidence type="ECO:0000313" key="8">
    <source>
        <dbReference type="Proteomes" id="UP001519271"/>
    </source>
</evidence>
<dbReference type="CDD" id="cd04186">
    <property type="entry name" value="GT_2_like_c"/>
    <property type="match status" value="1"/>
</dbReference>
<dbReference type="PANTHER" id="PTHR43179:SF12">
    <property type="entry name" value="GALACTOFURANOSYLTRANSFERASE GLFT2"/>
    <property type="match status" value="1"/>
</dbReference>
<protein>
    <submittedName>
        <fullName evidence="7">GT2 family glycosyltransferase</fullName>
    </submittedName>
</protein>
<keyword evidence="8" id="KW-1185">Reference proteome</keyword>
<sequence>MGYTGREQPQMSTDIVVPNYNGYRHIELLARSLAAQDDRGFRVILVDNGSEDGSPELFEKLSTELGLDHLVLRNGANLGFPAAVNAGIRISGAELVILLNNDIEADPSFVRELKKCMESKPGAFSVQSRMMRFDDRDKLDDAGDGYTILGWGYKTGDGKKAENYLNEREIFSSCAGAAAYRKSVFDEIGLFDESFFAYLEDMDISWRAKIAGYTSHFCPDSVVYHVGSSSTGGRRSSFKMKLVPRNNIWLIWKNMPLVFLVMNLPFIAAGIVIKGAAFALMGFGREYWGSVLKGLKTLGEVSRGPFRLKDTGRHIGIQLELIAGVWHLIRK</sequence>
<dbReference type="Proteomes" id="UP001519271">
    <property type="component" value="Unassembled WGS sequence"/>
</dbReference>
<accession>A0ABS4G563</accession>
<dbReference type="PANTHER" id="PTHR43179">
    <property type="entry name" value="RHAMNOSYLTRANSFERASE WBBL"/>
    <property type="match status" value="1"/>
</dbReference>
<feature type="transmembrane region" description="Helical" evidence="5">
    <location>
        <begin position="257"/>
        <end position="283"/>
    </location>
</feature>
<dbReference type="Gene3D" id="3.90.550.10">
    <property type="entry name" value="Spore Coat Polysaccharide Biosynthesis Protein SpsA, Chain A"/>
    <property type="match status" value="1"/>
</dbReference>
<feature type="domain" description="Glycosyltransferase 2-like" evidence="6">
    <location>
        <begin position="15"/>
        <end position="189"/>
    </location>
</feature>
<evidence type="ECO:0000259" key="6">
    <source>
        <dbReference type="Pfam" id="PF00535"/>
    </source>
</evidence>
<proteinExistence type="inferred from homology"/>
<evidence type="ECO:0000256" key="1">
    <source>
        <dbReference type="ARBA" id="ARBA00004776"/>
    </source>
</evidence>
<keyword evidence="5" id="KW-0472">Membrane</keyword>
<gene>
    <name evidence="7" type="ORF">J2Z34_002172</name>
</gene>
<comment type="similarity">
    <text evidence="2">Belongs to the glycosyltransferase 2 family.</text>
</comment>